<gene>
    <name evidence="1" type="ORF">L0668_08895</name>
</gene>
<reference evidence="1 2" key="1">
    <citation type="submission" date="2022-01" db="EMBL/GenBank/DDBJ databases">
        <title>Paraglaciecola sp. G1-23.</title>
        <authorList>
            <person name="Jin M.S."/>
            <person name="Han D.M."/>
            <person name="Kim H.M."/>
            <person name="Jeon C.O."/>
        </authorList>
    </citation>
    <scope>NUCLEOTIDE SEQUENCE [LARGE SCALE GENOMIC DNA]</scope>
    <source>
        <strain evidence="1 2">G1-23</strain>
    </source>
</reference>
<evidence type="ECO:0000313" key="2">
    <source>
        <dbReference type="Proteomes" id="UP001521137"/>
    </source>
</evidence>
<name>A0ABS9D612_9ALTE</name>
<keyword evidence="2" id="KW-1185">Reference proteome</keyword>
<comment type="caution">
    <text evidence="1">The sequence shown here is derived from an EMBL/GenBank/DDBJ whole genome shotgun (WGS) entry which is preliminary data.</text>
</comment>
<dbReference type="RefSeq" id="WP_235311886.1">
    <property type="nucleotide sequence ID" value="NZ_JAKGAS010000004.1"/>
</dbReference>
<proteinExistence type="predicted"/>
<evidence type="ECO:0000313" key="1">
    <source>
        <dbReference type="EMBL" id="MCF2948220.1"/>
    </source>
</evidence>
<sequence length="121" mass="13862">MIIDIIGQWSEQTALDFEKELHQKTSHLAGSKYAHIVSFEDWELSTPKVESIAQRVISWSERQGMCIVAEVYSNNVLKEYLLDKAVEEKVKQKLIIRRFSNKSEAEIWVAEASLGLNHSAN</sequence>
<dbReference type="Proteomes" id="UP001521137">
    <property type="component" value="Unassembled WGS sequence"/>
</dbReference>
<protein>
    <recommendedName>
        <fullName evidence="3">STAS/SEC14 domain-containing protein</fullName>
    </recommendedName>
</protein>
<dbReference type="EMBL" id="JAKGAS010000004">
    <property type="protein sequence ID" value="MCF2948220.1"/>
    <property type="molecule type" value="Genomic_DNA"/>
</dbReference>
<accession>A0ABS9D612</accession>
<organism evidence="1 2">
    <name type="scientific">Paraglaciecola algarum</name>
    <dbReference type="NCBI Taxonomy" id="3050085"/>
    <lineage>
        <taxon>Bacteria</taxon>
        <taxon>Pseudomonadati</taxon>
        <taxon>Pseudomonadota</taxon>
        <taxon>Gammaproteobacteria</taxon>
        <taxon>Alteromonadales</taxon>
        <taxon>Alteromonadaceae</taxon>
        <taxon>Paraglaciecola</taxon>
    </lineage>
</organism>
<evidence type="ECO:0008006" key="3">
    <source>
        <dbReference type="Google" id="ProtNLM"/>
    </source>
</evidence>